<accession>A0A0G1LH67</accession>
<sequence length="189" mass="21770">MPREYLRGLEKSGKVSEYFAFGEIRQTEPYLRELKKAQNERGYVSWEDSLKLVRKFSPYDPTDPHNKPLLNDLRIAFIDELGFTKEKDMNRVKIFTAVGSPLDVWHGIDAFIEVEDGNGRTSKIIGFDAKEMADSSETREHVHDKKADIIIFMKDVPDAEAESKKYVAKMEEVAKEAVRVLKTRESINI</sequence>
<comment type="caution">
    <text evidence="1">The sequence shown here is derived from an EMBL/GenBank/DDBJ whole genome shotgun (WGS) entry which is preliminary data.</text>
</comment>
<reference evidence="1 2" key="1">
    <citation type="journal article" date="2015" name="Nature">
        <title>rRNA introns, odd ribosomes, and small enigmatic genomes across a large radiation of phyla.</title>
        <authorList>
            <person name="Brown C.T."/>
            <person name="Hug L.A."/>
            <person name="Thomas B.C."/>
            <person name="Sharon I."/>
            <person name="Castelle C.J."/>
            <person name="Singh A."/>
            <person name="Wilkins M.J."/>
            <person name="Williams K.H."/>
            <person name="Banfield J.F."/>
        </authorList>
    </citation>
    <scope>NUCLEOTIDE SEQUENCE [LARGE SCALE GENOMIC DNA]</scope>
</reference>
<proteinExistence type="predicted"/>
<evidence type="ECO:0000313" key="2">
    <source>
        <dbReference type="Proteomes" id="UP000034087"/>
    </source>
</evidence>
<evidence type="ECO:0000313" key="1">
    <source>
        <dbReference type="EMBL" id="KKT59344.1"/>
    </source>
</evidence>
<protein>
    <submittedName>
        <fullName evidence="1">Uncharacterized protein</fullName>
    </submittedName>
</protein>
<dbReference type="AlphaFoldDB" id="A0A0G1LH67"/>
<organism evidence="1 2">
    <name type="scientific">Candidatus Giovannonibacteria bacterium GW2011_GWA1_44_25</name>
    <dbReference type="NCBI Taxonomy" id="1618645"/>
    <lineage>
        <taxon>Bacteria</taxon>
        <taxon>Candidatus Giovannoniibacteriota</taxon>
    </lineage>
</organism>
<name>A0A0G1LH67_9BACT</name>
<gene>
    <name evidence="1" type="ORF">UW53_C0015G0027</name>
</gene>
<dbReference type="EMBL" id="LCIR01000015">
    <property type="protein sequence ID" value="KKT59344.1"/>
    <property type="molecule type" value="Genomic_DNA"/>
</dbReference>
<dbReference type="Proteomes" id="UP000034087">
    <property type="component" value="Unassembled WGS sequence"/>
</dbReference>